<sequence length="89" mass="10781">MASRLNTKFCPLEPYYTNKKREEFNNVTTFMYEHQSMFWVTFPPCYKFLLSPFQLKCNIYNQLKLTEKGIFTATIKKFQSITPQPCRYR</sequence>
<proteinExistence type="predicted"/>
<evidence type="ECO:0000313" key="2">
    <source>
        <dbReference type="Proteomes" id="UP000289340"/>
    </source>
</evidence>
<reference evidence="1 2" key="1">
    <citation type="submission" date="2018-09" db="EMBL/GenBank/DDBJ databases">
        <title>A high-quality reference genome of wild soybean provides a powerful tool to mine soybean genomes.</title>
        <authorList>
            <person name="Xie M."/>
            <person name="Chung C.Y.L."/>
            <person name="Li M.-W."/>
            <person name="Wong F.-L."/>
            <person name="Chan T.-F."/>
            <person name="Lam H.-M."/>
        </authorList>
    </citation>
    <scope>NUCLEOTIDE SEQUENCE [LARGE SCALE GENOMIC DNA]</scope>
    <source>
        <strain evidence="2">cv. W05</strain>
        <tissue evidence="1">Hypocotyl of etiolated seedlings</tissue>
    </source>
</reference>
<evidence type="ECO:0000313" key="1">
    <source>
        <dbReference type="EMBL" id="RZB99000.1"/>
    </source>
</evidence>
<protein>
    <submittedName>
        <fullName evidence="1">Uncharacterized protein</fullName>
    </submittedName>
</protein>
<dbReference type="Proteomes" id="UP000289340">
    <property type="component" value="Chromosome 8"/>
</dbReference>
<gene>
    <name evidence="1" type="ORF">D0Y65_021747</name>
</gene>
<name>A0A445JKK7_GLYSO</name>
<comment type="caution">
    <text evidence="1">The sequence shown here is derived from an EMBL/GenBank/DDBJ whole genome shotgun (WGS) entry which is preliminary data.</text>
</comment>
<accession>A0A445JKK7</accession>
<organism evidence="1 2">
    <name type="scientific">Glycine soja</name>
    <name type="common">Wild soybean</name>
    <dbReference type="NCBI Taxonomy" id="3848"/>
    <lineage>
        <taxon>Eukaryota</taxon>
        <taxon>Viridiplantae</taxon>
        <taxon>Streptophyta</taxon>
        <taxon>Embryophyta</taxon>
        <taxon>Tracheophyta</taxon>
        <taxon>Spermatophyta</taxon>
        <taxon>Magnoliopsida</taxon>
        <taxon>eudicotyledons</taxon>
        <taxon>Gunneridae</taxon>
        <taxon>Pentapetalae</taxon>
        <taxon>rosids</taxon>
        <taxon>fabids</taxon>
        <taxon>Fabales</taxon>
        <taxon>Fabaceae</taxon>
        <taxon>Papilionoideae</taxon>
        <taxon>50 kb inversion clade</taxon>
        <taxon>NPAAA clade</taxon>
        <taxon>indigoferoid/millettioid clade</taxon>
        <taxon>Phaseoleae</taxon>
        <taxon>Glycine</taxon>
        <taxon>Glycine subgen. Soja</taxon>
    </lineage>
</organism>
<dbReference type="EMBL" id="QZWG01000008">
    <property type="protein sequence ID" value="RZB99000.1"/>
    <property type="molecule type" value="Genomic_DNA"/>
</dbReference>
<dbReference type="AlphaFoldDB" id="A0A445JKK7"/>
<keyword evidence="2" id="KW-1185">Reference proteome</keyword>